<keyword evidence="9" id="KW-0443">Lipid metabolism</keyword>
<keyword evidence="2" id="KW-0444">Lipid biosynthesis</keyword>
<keyword evidence="10" id="KW-0594">Phospholipid biosynthesis</keyword>
<dbReference type="InterPro" id="IPR017438">
    <property type="entry name" value="ATP-NAD_kinase_N"/>
</dbReference>
<dbReference type="PROSITE" id="PS50146">
    <property type="entry name" value="DAGK"/>
    <property type="match status" value="1"/>
</dbReference>
<organism evidence="13 14">
    <name type="scientific">Tenuifilum thalassicum</name>
    <dbReference type="NCBI Taxonomy" id="2590900"/>
    <lineage>
        <taxon>Bacteria</taxon>
        <taxon>Pseudomonadati</taxon>
        <taxon>Bacteroidota</taxon>
        <taxon>Bacteroidia</taxon>
        <taxon>Bacteroidales</taxon>
        <taxon>Tenuifilaceae</taxon>
        <taxon>Tenuifilum</taxon>
    </lineage>
</organism>
<evidence type="ECO:0000256" key="11">
    <source>
        <dbReference type="ARBA" id="ARBA00023264"/>
    </source>
</evidence>
<evidence type="ECO:0000256" key="10">
    <source>
        <dbReference type="ARBA" id="ARBA00023209"/>
    </source>
</evidence>
<proteinExistence type="predicted"/>
<evidence type="ECO:0000256" key="6">
    <source>
        <dbReference type="ARBA" id="ARBA00022777"/>
    </source>
</evidence>
<protein>
    <submittedName>
        <fullName evidence="13">Diacylglycerol kinase family lipid kinase</fullName>
    </submittedName>
</protein>
<dbReference type="SMART" id="SM00046">
    <property type="entry name" value="DAGKc"/>
    <property type="match status" value="1"/>
</dbReference>
<dbReference type="Pfam" id="PF00781">
    <property type="entry name" value="DAGK_cat"/>
    <property type="match status" value="1"/>
</dbReference>
<reference evidence="13 14" key="1">
    <citation type="submission" date="2019-07" db="EMBL/GenBank/DDBJ databases">
        <title>Thalassofilum flectens gen. nov., sp. nov., a novel moderate thermophilic anaerobe from a shallow sea hot spring in Kunashir Island (Russia), representing a new family in the order Bacteroidales, and proposal of Thalassofilacea fam. nov.</title>
        <authorList>
            <person name="Kochetkova T.V."/>
            <person name="Podosokorskaya O.A."/>
            <person name="Novikov A."/>
            <person name="Elcheninov A.G."/>
            <person name="Toshchakov S.V."/>
            <person name="Kublanov I.V."/>
        </authorList>
    </citation>
    <scope>NUCLEOTIDE SEQUENCE [LARGE SCALE GENOMIC DNA]</scope>
    <source>
        <strain evidence="13 14">38-H</strain>
    </source>
</reference>
<dbReference type="InterPro" id="IPR001206">
    <property type="entry name" value="Diacylglycerol_kinase_cat_dom"/>
</dbReference>
<dbReference type="GO" id="GO:0046872">
    <property type="term" value="F:metal ion binding"/>
    <property type="evidence" value="ECO:0007669"/>
    <property type="project" value="UniProtKB-KW"/>
</dbReference>
<keyword evidence="4" id="KW-0479">Metal-binding</keyword>
<dbReference type="AlphaFoldDB" id="A0A7D4CAS9"/>
<name>A0A7D4CAS9_9BACT</name>
<keyword evidence="3" id="KW-0808">Transferase</keyword>
<dbReference type="NCBIfam" id="TIGR00147">
    <property type="entry name" value="YegS/Rv2252/BmrU family lipid kinase"/>
    <property type="match status" value="1"/>
</dbReference>
<dbReference type="EMBL" id="CP041345">
    <property type="protein sequence ID" value="QKG80942.1"/>
    <property type="molecule type" value="Genomic_DNA"/>
</dbReference>
<dbReference type="KEGG" id="ttz:FHG85_11940"/>
<accession>A0A7D4CAS9</accession>
<dbReference type="PANTHER" id="PTHR12358:SF106">
    <property type="entry name" value="LIPID KINASE YEGS"/>
    <property type="match status" value="1"/>
</dbReference>
<keyword evidence="5" id="KW-0547">Nucleotide-binding</keyword>
<dbReference type="GO" id="GO:0008654">
    <property type="term" value="P:phospholipid biosynthetic process"/>
    <property type="evidence" value="ECO:0007669"/>
    <property type="project" value="UniProtKB-KW"/>
</dbReference>
<dbReference type="SUPFAM" id="SSF111331">
    <property type="entry name" value="NAD kinase/diacylglycerol kinase-like"/>
    <property type="match status" value="1"/>
</dbReference>
<evidence type="ECO:0000313" key="14">
    <source>
        <dbReference type="Proteomes" id="UP000500961"/>
    </source>
</evidence>
<evidence type="ECO:0000256" key="5">
    <source>
        <dbReference type="ARBA" id="ARBA00022741"/>
    </source>
</evidence>
<dbReference type="InterPro" id="IPR050187">
    <property type="entry name" value="Lipid_Phosphate_FormReg"/>
</dbReference>
<dbReference type="Proteomes" id="UP000500961">
    <property type="component" value="Chromosome"/>
</dbReference>
<dbReference type="GO" id="GO:0005886">
    <property type="term" value="C:plasma membrane"/>
    <property type="evidence" value="ECO:0007669"/>
    <property type="project" value="TreeGrafter"/>
</dbReference>
<evidence type="ECO:0000256" key="8">
    <source>
        <dbReference type="ARBA" id="ARBA00022842"/>
    </source>
</evidence>
<keyword evidence="11" id="KW-1208">Phospholipid metabolism</keyword>
<sequence length="329" mass="36855">METSWFVVVNPRAGGGKSIVDWPKISRILNKYDIRYTHAFTEFKYHAVELTVNAVSKGYRNIIAVGGDGTLNEVINGIFIQKEVSPSEITIGVIGVGTGNDWFRMYDLPHNYEDSIKAIKNNRVFKQDVGLVEFYESGVRHKRYFVNAAGVGFDAEVALRTNRLKDLGKRGALLYILSLIKALIRYRTTRINVKLGRNHIQDKVFSITIGICRYNGAGMMQVPFALSDDGLFDVTIIKRISKLNVLANIHRLYNGTILKHSRVVGLRGSDIEIMSVPNVNLEVDGESVGETPLKFSILRQAISVIVSDSFVQPEVPQEKVSKHITTIEQ</sequence>
<comment type="cofactor">
    <cofactor evidence="1">
        <name>Mg(2+)</name>
        <dbReference type="ChEBI" id="CHEBI:18420"/>
    </cofactor>
</comment>
<feature type="domain" description="DAGKc" evidence="12">
    <location>
        <begin position="1"/>
        <end position="137"/>
    </location>
</feature>
<evidence type="ECO:0000256" key="9">
    <source>
        <dbReference type="ARBA" id="ARBA00023098"/>
    </source>
</evidence>
<evidence type="ECO:0000256" key="7">
    <source>
        <dbReference type="ARBA" id="ARBA00022840"/>
    </source>
</evidence>
<keyword evidence="14" id="KW-1185">Reference proteome</keyword>
<dbReference type="InterPro" id="IPR016064">
    <property type="entry name" value="NAD/diacylglycerol_kinase_sf"/>
</dbReference>
<dbReference type="Pfam" id="PF19279">
    <property type="entry name" value="YegS_C"/>
    <property type="match status" value="1"/>
</dbReference>
<evidence type="ECO:0000256" key="4">
    <source>
        <dbReference type="ARBA" id="ARBA00022723"/>
    </source>
</evidence>
<dbReference type="Gene3D" id="2.60.200.40">
    <property type="match status" value="1"/>
</dbReference>
<keyword evidence="6 13" id="KW-0418">Kinase</keyword>
<dbReference type="Gene3D" id="3.40.50.10330">
    <property type="entry name" value="Probable inorganic polyphosphate/atp-NAD kinase, domain 1"/>
    <property type="match status" value="1"/>
</dbReference>
<gene>
    <name evidence="13" type="ORF">FHG85_11940</name>
</gene>
<dbReference type="InterPro" id="IPR045540">
    <property type="entry name" value="YegS/DAGK_C"/>
</dbReference>
<evidence type="ECO:0000256" key="2">
    <source>
        <dbReference type="ARBA" id="ARBA00022516"/>
    </source>
</evidence>
<dbReference type="PANTHER" id="PTHR12358">
    <property type="entry name" value="SPHINGOSINE KINASE"/>
    <property type="match status" value="1"/>
</dbReference>
<evidence type="ECO:0000256" key="1">
    <source>
        <dbReference type="ARBA" id="ARBA00001946"/>
    </source>
</evidence>
<evidence type="ECO:0000313" key="13">
    <source>
        <dbReference type="EMBL" id="QKG80942.1"/>
    </source>
</evidence>
<dbReference type="GO" id="GO:0005524">
    <property type="term" value="F:ATP binding"/>
    <property type="evidence" value="ECO:0007669"/>
    <property type="project" value="UniProtKB-KW"/>
</dbReference>
<keyword evidence="8" id="KW-0460">Magnesium</keyword>
<keyword evidence="7" id="KW-0067">ATP-binding</keyword>
<dbReference type="InterPro" id="IPR005218">
    <property type="entry name" value="Diacylglycerol/lipid_kinase"/>
</dbReference>
<evidence type="ECO:0000259" key="12">
    <source>
        <dbReference type="PROSITE" id="PS50146"/>
    </source>
</evidence>
<dbReference type="RefSeq" id="WP_173076199.1">
    <property type="nucleotide sequence ID" value="NZ_CP041345.1"/>
</dbReference>
<dbReference type="GO" id="GO:0016301">
    <property type="term" value="F:kinase activity"/>
    <property type="evidence" value="ECO:0007669"/>
    <property type="project" value="UniProtKB-KW"/>
</dbReference>
<evidence type="ECO:0000256" key="3">
    <source>
        <dbReference type="ARBA" id="ARBA00022679"/>
    </source>
</evidence>